<feature type="compositionally biased region" description="Basic and acidic residues" evidence="1">
    <location>
        <begin position="144"/>
        <end position="154"/>
    </location>
</feature>
<feature type="region of interest" description="Disordered" evidence="1">
    <location>
        <begin position="73"/>
        <end position="165"/>
    </location>
</feature>
<gene>
    <name evidence="2" type="ORF">NDU88_004360</name>
</gene>
<dbReference type="EMBL" id="JANPWB010000009">
    <property type="protein sequence ID" value="KAJ1151580.1"/>
    <property type="molecule type" value="Genomic_DNA"/>
</dbReference>
<dbReference type="AlphaFoldDB" id="A0AAV7RLC0"/>
<evidence type="ECO:0000313" key="3">
    <source>
        <dbReference type="Proteomes" id="UP001066276"/>
    </source>
</evidence>
<evidence type="ECO:0000256" key="1">
    <source>
        <dbReference type="SAM" id="MobiDB-lite"/>
    </source>
</evidence>
<accession>A0AAV7RLC0</accession>
<protein>
    <submittedName>
        <fullName evidence="2">Uncharacterized protein</fullName>
    </submittedName>
</protein>
<dbReference type="Proteomes" id="UP001066276">
    <property type="component" value="Chromosome 5"/>
</dbReference>
<feature type="compositionally biased region" description="Basic and acidic residues" evidence="1">
    <location>
        <begin position="124"/>
        <end position="136"/>
    </location>
</feature>
<proteinExistence type="predicted"/>
<sequence length="165" mass="18705">MQISAAERSEVERHFGHVGASHLTHAVFAPRQPAEGRLLSQAHGLLLPPADVGAGSQRCCVDTAVCLTSAALQNGWGPHRMWAHPNEKPERSQEEAERTRRRTRESQQEEGTQSMVTGEETQDGEPKEERIEDERHRAPRRKPPREDREGERYIQKPATFQEERG</sequence>
<keyword evidence="3" id="KW-1185">Reference proteome</keyword>
<comment type="caution">
    <text evidence="2">The sequence shown here is derived from an EMBL/GenBank/DDBJ whole genome shotgun (WGS) entry which is preliminary data.</text>
</comment>
<feature type="compositionally biased region" description="Basic and acidic residues" evidence="1">
    <location>
        <begin position="85"/>
        <end position="98"/>
    </location>
</feature>
<organism evidence="2 3">
    <name type="scientific">Pleurodeles waltl</name>
    <name type="common">Iberian ribbed newt</name>
    <dbReference type="NCBI Taxonomy" id="8319"/>
    <lineage>
        <taxon>Eukaryota</taxon>
        <taxon>Metazoa</taxon>
        <taxon>Chordata</taxon>
        <taxon>Craniata</taxon>
        <taxon>Vertebrata</taxon>
        <taxon>Euteleostomi</taxon>
        <taxon>Amphibia</taxon>
        <taxon>Batrachia</taxon>
        <taxon>Caudata</taxon>
        <taxon>Salamandroidea</taxon>
        <taxon>Salamandridae</taxon>
        <taxon>Pleurodelinae</taxon>
        <taxon>Pleurodeles</taxon>
    </lineage>
</organism>
<evidence type="ECO:0000313" key="2">
    <source>
        <dbReference type="EMBL" id="KAJ1151580.1"/>
    </source>
</evidence>
<name>A0AAV7RLC0_PLEWA</name>
<reference evidence="2" key="1">
    <citation type="journal article" date="2022" name="bioRxiv">
        <title>Sequencing and chromosome-scale assembly of the giantPleurodeles waltlgenome.</title>
        <authorList>
            <person name="Brown T."/>
            <person name="Elewa A."/>
            <person name="Iarovenko S."/>
            <person name="Subramanian E."/>
            <person name="Araus A.J."/>
            <person name="Petzold A."/>
            <person name="Susuki M."/>
            <person name="Suzuki K.-i.T."/>
            <person name="Hayashi T."/>
            <person name="Toyoda A."/>
            <person name="Oliveira C."/>
            <person name="Osipova E."/>
            <person name="Leigh N.D."/>
            <person name="Simon A."/>
            <person name="Yun M.H."/>
        </authorList>
    </citation>
    <scope>NUCLEOTIDE SEQUENCE</scope>
    <source>
        <strain evidence="2">20211129_DDA</strain>
        <tissue evidence="2">Liver</tissue>
    </source>
</reference>